<sequence length="50" mass="5769">MNYLGYGGGIAFGTILAIVISFNVNKSILWAIIHGFFGWFYIVYYLLFRK</sequence>
<name>A0ABR5DQ39_RICPA</name>
<accession>A0ABR5DQ39</accession>
<reference evidence="2 3" key="1">
    <citation type="submission" date="2015-02" db="EMBL/GenBank/DDBJ databases">
        <title>Genome Sequencing of Rickettsiales.</title>
        <authorList>
            <person name="Daugherty S.C."/>
            <person name="Su Q."/>
            <person name="Abolude K."/>
            <person name="Beier-Sexton M."/>
            <person name="Carlyon J.A."/>
            <person name="Carter R."/>
            <person name="Day N.P."/>
            <person name="Dumler S.J."/>
            <person name="Dyachenko V."/>
            <person name="Godinez A."/>
            <person name="Kurtti T.J."/>
            <person name="Lichay M."/>
            <person name="Mullins K.E."/>
            <person name="Ott S."/>
            <person name="Pappas-Brown V."/>
            <person name="Paris D.H."/>
            <person name="Patel P."/>
            <person name="Richards A.L."/>
            <person name="Sadzewicz L."/>
            <person name="Sears K."/>
            <person name="Seidman D."/>
            <person name="Sengamalay N."/>
            <person name="Stenos J."/>
            <person name="Tallon L.J."/>
            <person name="Vincent G."/>
            <person name="Fraser C.M."/>
            <person name="Munderloh U."/>
            <person name="Dunning-Hotopp J.C."/>
        </authorList>
    </citation>
    <scope>NUCLEOTIDE SEQUENCE [LARGE SCALE GENOMIC DNA]</scope>
    <source>
        <strain evidence="2 3">Tate's Hell</strain>
    </source>
</reference>
<feature type="transmembrane region" description="Helical" evidence="1">
    <location>
        <begin position="5"/>
        <end position="22"/>
    </location>
</feature>
<organism evidence="2 3">
    <name type="scientific">Rickettsia parkeri str. Tate's Hell</name>
    <dbReference type="NCBI Taxonomy" id="1359189"/>
    <lineage>
        <taxon>Bacteria</taxon>
        <taxon>Pseudomonadati</taxon>
        <taxon>Pseudomonadota</taxon>
        <taxon>Alphaproteobacteria</taxon>
        <taxon>Rickettsiales</taxon>
        <taxon>Rickettsiaceae</taxon>
        <taxon>Rickettsieae</taxon>
        <taxon>Rickettsia</taxon>
        <taxon>spotted fever group</taxon>
    </lineage>
</organism>
<comment type="caution">
    <text evidence="2">The sequence shown here is derived from an EMBL/GenBank/DDBJ whole genome shotgun (WGS) entry which is preliminary data.</text>
</comment>
<proteinExistence type="predicted"/>
<keyword evidence="1" id="KW-0472">Membrane</keyword>
<evidence type="ECO:0000313" key="3">
    <source>
        <dbReference type="Proteomes" id="UP000035491"/>
    </source>
</evidence>
<dbReference type="EMBL" id="LAOO01000001">
    <property type="protein sequence ID" value="KJW00847.1"/>
    <property type="molecule type" value="Genomic_DNA"/>
</dbReference>
<evidence type="ECO:0000313" key="2">
    <source>
        <dbReference type="EMBL" id="KJW00847.1"/>
    </source>
</evidence>
<protein>
    <submittedName>
        <fullName evidence="2">Membrane protein</fullName>
    </submittedName>
</protein>
<evidence type="ECO:0000256" key="1">
    <source>
        <dbReference type="SAM" id="Phobius"/>
    </source>
</evidence>
<feature type="transmembrane region" description="Helical" evidence="1">
    <location>
        <begin position="28"/>
        <end position="48"/>
    </location>
</feature>
<keyword evidence="3" id="KW-1185">Reference proteome</keyword>
<dbReference type="Proteomes" id="UP000035491">
    <property type="component" value="Unassembled WGS sequence"/>
</dbReference>
<gene>
    <name evidence="2" type="ORF">RPATATE_0609</name>
</gene>
<keyword evidence="1" id="KW-1133">Transmembrane helix</keyword>
<keyword evidence="1" id="KW-0812">Transmembrane</keyword>